<feature type="region of interest" description="Disordered" evidence="1">
    <location>
        <begin position="1"/>
        <end position="28"/>
    </location>
</feature>
<evidence type="ECO:0000313" key="2">
    <source>
        <dbReference type="EMBL" id="CAK9879178.1"/>
    </source>
</evidence>
<proteinExistence type="predicted"/>
<dbReference type="Proteomes" id="UP001497522">
    <property type="component" value="Chromosome 7"/>
</dbReference>
<gene>
    <name evidence="2" type="ORF">CSSPJE1EN2_LOCUS20742</name>
</gene>
<protein>
    <submittedName>
        <fullName evidence="2">Uncharacterized protein</fullName>
    </submittedName>
</protein>
<dbReference type="EMBL" id="OZ023708">
    <property type="protein sequence ID" value="CAK9879178.1"/>
    <property type="molecule type" value="Genomic_DNA"/>
</dbReference>
<keyword evidence="3" id="KW-1185">Reference proteome</keyword>
<evidence type="ECO:0000313" key="3">
    <source>
        <dbReference type="Proteomes" id="UP001497522"/>
    </source>
</evidence>
<feature type="compositionally biased region" description="Pro residues" evidence="1">
    <location>
        <begin position="17"/>
        <end position="26"/>
    </location>
</feature>
<accession>A0ABP1BSF7</accession>
<sequence>MALYHGEENDGEFVPSCPTPRDPIPTPEDADLEGVLMGYPDISTAPFTNLVAFKRICFARSKRLVEGTQIPQYLAFTSVSQESFDEIDRIRNERRSRLPRMTILYDGREEILIVKLIVGVMHESVAHEFGLMFYAKLVLLGIDELVAPTGSATFGRRGGRSKEANISYKPSSRRMEDEWPSFVIEVSVSESLAMLRRDAAFWITNSDQRTRIVIVLSINRRDQQILVERWEEVLRRRPNQSTANYSRIPGLMQSLTLNADVEYDGPSLEIPTAKLFDGLPGTIPGREFLLTPDNLNAFNTKIWRGFQ</sequence>
<reference evidence="2" key="1">
    <citation type="submission" date="2024-03" db="EMBL/GenBank/DDBJ databases">
        <authorList>
            <consortium name="ELIXIR-Norway"/>
            <consortium name="Elixir Norway"/>
        </authorList>
    </citation>
    <scope>NUCLEOTIDE SEQUENCE</scope>
</reference>
<name>A0ABP1BSF7_9BRYO</name>
<evidence type="ECO:0000256" key="1">
    <source>
        <dbReference type="SAM" id="MobiDB-lite"/>
    </source>
</evidence>
<organism evidence="2 3">
    <name type="scientific">Sphagnum jensenii</name>
    <dbReference type="NCBI Taxonomy" id="128206"/>
    <lineage>
        <taxon>Eukaryota</taxon>
        <taxon>Viridiplantae</taxon>
        <taxon>Streptophyta</taxon>
        <taxon>Embryophyta</taxon>
        <taxon>Bryophyta</taxon>
        <taxon>Sphagnophytina</taxon>
        <taxon>Sphagnopsida</taxon>
        <taxon>Sphagnales</taxon>
        <taxon>Sphagnaceae</taxon>
        <taxon>Sphagnum</taxon>
    </lineage>
</organism>